<dbReference type="InterPro" id="IPR029058">
    <property type="entry name" value="AB_hydrolase_fold"/>
</dbReference>
<name>A0A5B7TV54_9FLAO</name>
<dbReference type="AlphaFoldDB" id="A0A5B7TV54"/>
<dbReference type="Gene3D" id="3.40.50.1820">
    <property type="entry name" value="alpha/beta hydrolase"/>
    <property type="match status" value="1"/>
</dbReference>
<dbReference type="Pfam" id="PF00756">
    <property type="entry name" value="Esterase"/>
    <property type="match status" value="1"/>
</dbReference>
<dbReference type="InterPro" id="IPR050583">
    <property type="entry name" value="Mycobacterial_A85_antigen"/>
</dbReference>
<gene>
    <name evidence="1" type="ORF">FF125_12210</name>
</gene>
<dbReference type="KEGG" id="fbe:FF125_12210"/>
<dbReference type="OrthoDB" id="9784036at2"/>
<dbReference type="InterPro" id="IPR000801">
    <property type="entry name" value="Esterase-like"/>
</dbReference>
<proteinExistence type="predicted"/>
<dbReference type="EMBL" id="CP040749">
    <property type="protein sequence ID" value="QCX39163.1"/>
    <property type="molecule type" value="Genomic_DNA"/>
</dbReference>
<dbReference type="Proteomes" id="UP000306229">
    <property type="component" value="Chromosome"/>
</dbReference>
<evidence type="ECO:0000313" key="1">
    <source>
        <dbReference type="EMBL" id="QCX39163.1"/>
    </source>
</evidence>
<accession>A0A5B7TV54</accession>
<evidence type="ECO:0000313" key="2">
    <source>
        <dbReference type="Proteomes" id="UP000306229"/>
    </source>
</evidence>
<organism evidence="1 2">
    <name type="scientific">Aureibaculum algae</name>
    <dbReference type="NCBI Taxonomy" id="2584122"/>
    <lineage>
        <taxon>Bacteria</taxon>
        <taxon>Pseudomonadati</taxon>
        <taxon>Bacteroidota</taxon>
        <taxon>Flavobacteriia</taxon>
        <taxon>Flavobacteriales</taxon>
        <taxon>Flavobacteriaceae</taxon>
        <taxon>Aureibaculum</taxon>
    </lineage>
</organism>
<protein>
    <submittedName>
        <fullName evidence="1">Esterase family protein</fullName>
    </submittedName>
</protein>
<dbReference type="PANTHER" id="PTHR48098:SF6">
    <property type="entry name" value="FERRI-BACILLIBACTIN ESTERASE BESA"/>
    <property type="match status" value="1"/>
</dbReference>
<reference evidence="1 2" key="1">
    <citation type="submission" date="2019-05" db="EMBL/GenBank/DDBJ databases">
        <title>Algicella ahnfeltiae gen. nov., sp. nov., a novel marine bacterium of the family Flavobacteriaceae isolated from a red alga.</title>
        <authorList>
            <person name="Nedashkovskaya O.I."/>
            <person name="Kukhlevskiy A.D."/>
            <person name="Kim S.-G."/>
            <person name="Zhukova N.V."/>
            <person name="Mikhailov V.V."/>
        </authorList>
    </citation>
    <scope>NUCLEOTIDE SEQUENCE [LARGE SCALE GENOMIC DNA]</scope>
    <source>
        <strain evidence="1 2">10Alg115</strain>
    </source>
</reference>
<keyword evidence="2" id="KW-1185">Reference proteome</keyword>
<sequence length="271" mass="31046">MGFNIDYISLNGSFFSKNLDRNVKFRLMAPGNYRSSEGRFPVLLMNDGQDFRAMGLEKTISESYLNKNSKPFVYVGVEANENRIHEYGTASSGDFKGRGKKAGNYSKFIIEEFIPFLKGEFKVSYEPKDWVLAGMSLGGLTAFDIVYNNAHSFSKVGVFSGSFWWRKKAYVKHDYADRSRIILDVIKNGSYHPHLKFWLQVGTLDENADRNNNGIIDAIDDTKDVIKELSLKGYSEPHAIRYVEVENGKHNLTTWGKMFPDFIKWAFKYNS</sequence>
<dbReference type="RefSeq" id="WP_138950028.1">
    <property type="nucleotide sequence ID" value="NZ_CP040749.1"/>
</dbReference>
<dbReference type="PANTHER" id="PTHR48098">
    <property type="entry name" value="ENTEROCHELIN ESTERASE-RELATED"/>
    <property type="match status" value="1"/>
</dbReference>
<dbReference type="SUPFAM" id="SSF53474">
    <property type="entry name" value="alpha/beta-Hydrolases"/>
    <property type="match status" value="1"/>
</dbReference>